<feature type="region of interest" description="Disordered" evidence="1">
    <location>
        <begin position="355"/>
        <end position="392"/>
    </location>
</feature>
<reference evidence="4 5" key="1">
    <citation type="submission" date="2018-03" db="EMBL/GenBank/DDBJ databases">
        <title>Draft Genome Sequences of the Obligatory Marine Myxobacteria Enhygromyxa salina SWB007.</title>
        <authorList>
            <person name="Poehlein A."/>
            <person name="Moghaddam J.A."/>
            <person name="Harms H."/>
            <person name="Alanjari M."/>
            <person name="Koenig G.M."/>
            <person name="Daniel R."/>
            <person name="Schaeberle T.F."/>
        </authorList>
    </citation>
    <scope>NUCLEOTIDE SEQUENCE [LARGE SCALE GENOMIC DNA]</scope>
    <source>
        <strain evidence="4 5">SWB007</strain>
    </source>
</reference>
<comment type="caution">
    <text evidence="4">The sequence shown here is derived from an EMBL/GenBank/DDBJ whole genome shotgun (WGS) entry which is preliminary data.</text>
</comment>
<evidence type="ECO:0000313" key="4">
    <source>
        <dbReference type="EMBL" id="PRQ04015.1"/>
    </source>
</evidence>
<dbReference type="OrthoDB" id="344308at2"/>
<dbReference type="AlphaFoldDB" id="A0A2S9YFY7"/>
<dbReference type="InterPro" id="IPR056692">
    <property type="entry name" value="DUF7790"/>
</dbReference>
<feature type="compositionally biased region" description="Basic and acidic residues" evidence="1">
    <location>
        <begin position="355"/>
        <end position="366"/>
    </location>
</feature>
<sequence>MLRSRWPLPCLLALGLVAACTGTPPESDGAAQPPPTTDQPSDPAEPAEPEPADEAPAEPEPEAKAGPPPDPWGPVTDAQRSTMLAGDEEARIKTPIHYVKTNERRHDVWFPYLDNKRGIYVGVAADQNYTLIGVAKSEFVFLMDLDWRVTELHRAYEVLIEASEDPKTLLARFDGDNEEESVALIQEALAGQLSEDELRQCVNSWRGARETVFRHLENVIVRDRDGVATSWLSNPDYYAHIRKLYLSDRVRMLVGDLTGPQTLTTIAKAAEGLGLPVKVLYLSNAEEYYDYTSQYQANIRGLPGADDSIVLRTIYSKDWVHADALWNYQVQPLADYQARVGEPNNARRNRMLNAADKDKLIERDPDGVSGLSRVNFESLGSPAPTVTNEAPE</sequence>
<dbReference type="PROSITE" id="PS51257">
    <property type="entry name" value="PROKAR_LIPOPROTEIN"/>
    <property type="match status" value="1"/>
</dbReference>
<gene>
    <name evidence="4" type="ORF">ENSA7_51260</name>
</gene>
<feature type="region of interest" description="Disordered" evidence="1">
    <location>
        <begin position="20"/>
        <end position="78"/>
    </location>
</feature>
<feature type="chain" id="PRO_5015567930" description="DUF7790 domain-containing protein" evidence="2">
    <location>
        <begin position="20"/>
        <end position="392"/>
    </location>
</feature>
<feature type="domain" description="DUF7790" evidence="3">
    <location>
        <begin position="98"/>
        <end position="374"/>
    </location>
</feature>
<evidence type="ECO:0000313" key="5">
    <source>
        <dbReference type="Proteomes" id="UP000238823"/>
    </source>
</evidence>
<name>A0A2S9YFY7_9BACT</name>
<proteinExistence type="predicted"/>
<dbReference type="RefSeq" id="WP_106092021.1">
    <property type="nucleotide sequence ID" value="NZ_PVNL01000104.1"/>
</dbReference>
<accession>A0A2S9YFY7</accession>
<evidence type="ECO:0000259" key="3">
    <source>
        <dbReference type="Pfam" id="PF25046"/>
    </source>
</evidence>
<dbReference type="Pfam" id="PF25046">
    <property type="entry name" value="DUF7790"/>
    <property type="match status" value="1"/>
</dbReference>
<dbReference type="CDD" id="cd21179">
    <property type="entry name" value="LIC_1098-like"/>
    <property type="match status" value="1"/>
</dbReference>
<evidence type="ECO:0000256" key="1">
    <source>
        <dbReference type="SAM" id="MobiDB-lite"/>
    </source>
</evidence>
<feature type="compositionally biased region" description="Acidic residues" evidence="1">
    <location>
        <begin position="45"/>
        <end position="60"/>
    </location>
</feature>
<organism evidence="4 5">
    <name type="scientific">Enhygromyxa salina</name>
    <dbReference type="NCBI Taxonomy" id="215803"/>
    <lineage>
        <taxon>Bacteria</taxon>
        <taxon>Pseudomonadati</taxon>
        <taxon>Myxococcota</taxon>
        <taxon>Polyangia</taxon>
        <taxon>Nannocystales</taxon>
        <taxon>Nannocystaceae</taxon>
        <taxon>Enhygromyxa</taxon>
    </lineage>
</organism>
<keyword evidence="2" id="KW-0732">Signal</keyword>
<dbReference type="Proteomes" id="UP000238823">
    <property type="component" value="Unassembled WGS sequence"/>
</dbReference>
<evidence type="ECO:0000256" key="2">
    <source>
        <dbReference type="SAM" id="SignalP"/>
    </source>
</evidence>
<feature type="signal peptide" evidence="2">
    <location>
        <begin position="1"/>
        <end position="19"/>
    </location>
</feature>
<dbReference type="EMBL" id="PVNL01000104">
    <property type="protein sequence ID" value="PRQ04015.1"/>
    <property type="molecule type" value="Genomic_DNA"/>
</dbReference>
<protein>
    <recommendedName>
        <fullName evidence="3">DUF7790 domain-containing protein</fullName>
    </recommendedName>
</protein>